<reference evidence="3" key="1">
    <citation type="submission" date="2021-01" db="EMBL/GenBank/DDBJ databases">
        <authorList>
            <person name="Corre E."/>
            <person name="Pelletier E."/>
            <person name="Niang G."/>
            <person name="Scheremetjew M."/>
            <person name="Finn R."/>
            <person name="Kale V."/>
            <person name="Holt S."/>
            <person name="Cochrane G."/>
            <person name="Meng A."/>
            <person name="Brown T."/>
            <person name="Cohen L."/>
        </authorList>
    </citation>
    <scope>NUCLEOTIDE SEQUENCE</scope>
    <source>
        <strain evidence="3">ATCC 50979</strain>
    </source>
</reference>
<dbReference type="InterPro" id="IPR012334">
    <property type="entry name" value="Pectin_lyas_fold"/>
</dbReference>
<dbReference type="InterPro" id="IPR011050">
    <property type="entry name" value="Pectin_lyase_fold/virulence"/>
</dbReference>
<dbReference type="SUPFAM" id="SSF51126">
    <property type="entry name" value="Pectin lyase-like"/>
    <property type="match status" value="1"/>
</dbReference>
<feature type="region of interest" description="Disordered" evidence="1">
    <location>
        <begin position="1"/>
        <end position="30"/>
    </location>
</feature>
<keyword evidence="2" id="KW-0812">Transmembrane</keyword>
<dbReference type="AlphaFoldDB" id="A0A7S1V803"/>
<organism evidence="3">
    <name type="scientific">Sexangularia sp. CB-2014</name>
    <dbReference type="NCBI Taxonomy" id="1486929"/>
    <lineage>
        <taxon>Eukaryota</taxon>
        <taxon>Amoebozoa</taxon>
        <taxon>Tubulinea</taxon>
        <taxon>Elardia</taxon>
        <taxon>Arcellinida</taxon>
        <taxon>Arcellinida incertae sedis</taxon>
        <taxon>Sexangularia</taxon>
    </lineage>
</organism>
<feature type="compositionally biased region" description="Low complexity" evidence="1">
    <location>
        <begin position="97"/>
        <end position="113"/>
    </location>
</feature>
<proteinExistence type="predicted"/>
<dbReference type="Gene3D" id="2.160.20.10">
    <property type="entry name" value="Single-stranded right-handed beta-helix, Pectin lyase-like"/>
    <property type="match status" value="1"/>
</dbReference>
<accession>A0A7S1V803</accession>
<feature type="compositionally biased region" description="Pro residues" evidence="1">
    <location>
        <begin position="114"/>
        <end position="125"/>
    </location>
</feature>
<sequence>MTNKRRSMNYRSSVELDPVGTPPPKQTGAGSALRKTLAAFFAVVSIALAISLAVAVGGSTGTAGGSGDRDSSGGTTSFGSPGTTLTSPPSATPSPASPTVSPAPGGTPAVQPTVGPPTVGPPPPSGSVDYNSDYKVTVHDVSGHDDLLCDDPVCTTVVEPDGPYRVDGSNGVAQPGDTYCMRGGDHGSMEVRHVAGSAEQPVTFVNCEGAVHFGDGGTPLRLTNVTHARFVGNGDSTHLYGFTVKSDSSFAIAWQGKSRDIEMAWFHLYELTGFAGLGAKCSRAQCSDPSDPVTGDTPFVQTGTHLHHNLVNYSLDAEGFYISHFECLTGSDEFRLRGVYVHDNVFLNMGAEAFQIGCAVDDVKIYNNFANGTGLRPFENRSDQTGGFQFGTALVYNNWIERVAGNAMHFQGGDASPSGEYLIHFYNNTVVNPGSYGYFNVRLTDSTTTLKIRLENNTFLAGPETKGFRFNNNLRDAPFEIVNNHFEGVTAEAFLLVDSGDDYDPVTWLTDLIFDQNTFA</sequence>
<protein>
    <recommendedName>
        <fullName evidence="4">Right handed beta helix domain-containing protein</fullName>
    </recommendedName>
</protein>
<evidence type="ECO:0000256" key="1">
    <source>
        <dbReference type="SAM" id="MobiDB-lite"/>
    </source>
</evidence>
<evidence type="ECO:0008006" key="4">
    <source>
        <dbReference type="Google" id="ProtNLM"/>
    </source>
</evidence>
<evidence type="ECO:0000313" key="3">
    <source>
        <dbReference type="EMBL" id="CAD9291128.1"/>
    </source>
</evidence>
<evidence type="ECO:0000256" key="2">
    <source>
        <dbReference type="SAM" id="Phobius"/>
    </source>
</evidence>
<keyword evidence="2" id="KW-1133">Transmembrane helix</keyword>
<feature type="transmembrane region" description="Helical" evidence="2">
    <location>
        <begin position="37"/>
        <end position="56"/>
    </location>
</feature>
<keyword evidence="2" id="KW-0472">Membrane</keyword>
<name>A0A7S1V803_9EUKA</name>
<feature type="region of interest" description="Disordered" evidence="1">
    <location>
        <begin position="60"/>
        <end position="132"/>
    </location>
</feature>
<gene>
    <name evidence="3" type="ORF">SSP0437_LOCUS3092</name>
</gene>
<feature type="compositionally biased region" description="Low complexity" evidence="1">
    <location>
        <begin position="72"/>
        <end position="89"/>
    </location>
</feature>
<dbReference type="EMBL" id="HBGL01004024">
    <property type="protein sequence ID" value="CAD9291128.1"/>
    <property type="molecule type" value="Transcribed_RNA"/>
</dbReference>